<evidence type="ECO:0000313" key="1">
    <source>
        <dbReference type="EMBL" id="MFC3088900.1"/>
    </source>
</evidence>
<evidence type="ECO:0008006" key="3">
    <source>
        <dbReference type="Google" id="ProtNLM"/>
    </source>
</evidence>
<dbReference type="RefSeq" id="WP_197643329.1">
    <property type="nucleotide sequence ID" value="NZ_JAEACP010000009.1"/>
</dbReference>
<comment type="caution">
    <text evidence="1">The sequence shown here is derived from an EMBL/GenBank/DDBJ whole genome shotgun (WGS) entry which is preliminary data.</text>
</comment>
<accession>A0ABV7E2S8</accession>
<dbReference type="EMBL" id="JBHRSM010000055">
    <property type="protein sequence ID" value="MFC3088900.1"/>
    <property type="molecule type" value="Genomic_DNA"/>
</dbReference>
<proteinExistence type="predicted"/>
<reference evidence="2" key="1">
    <citation type="journal article" date="2019" name="Int. J. Syst. Evol. Microbiol.">
        <title>The Global Catalogue of Microorganisms (GCM) 10K type strain sequencing project: providing services to taxonomists for standard genome sequencing and annotation.</title>
        <authorList>
            <consortium name="The Broad Institute Genomics Platform"/>
            <consortium name="The Broad Institute Genome Sequencing Center for Infectious Disease"/>
            <person name="Wu L."/>
            <person name="Ma J."/>
        </authorList>
    </citation>
    <scope>NUCLEOTIDE SEQUENCE [LARGE SCALE GENOMIC DNA]</scope>
    <source>
        <strain evidence="2">KCTC 62102</strain>
    </source>
</reference>
<evidence type="ECO:0000313" key="2">
    <source>
        <dbReference type="Proteomes" id="UP001595445"/>
    </source>
</evidence>
<dbReference type="Proteomes" id="UP001595445">
    <property type="component" value="Unassembled WGS sequence"/>
</dbReference>
<keyword evidence="2" id="KW-1185">Reference proteome</keyword>
<organism evidence="1 2">
    <name type="scientific">Tabrizicola soli</name>
    <dbReference type="NCBI Taxonomy" id="2185115"/>
    <lineage>
        <taxon>Bacteria</taxon>
        <taxon>Pseudomonadati</taxon>
        <taxon>Pseudomonadota</taxon>
        <taxon>Alphaproteobacteria</taxon>
        <taxon>Rhodobacterales</taxon>
        <taxon>Paracoccaceae</taxon>
        <taxon>Tabrizicola</taxon>
    </lineage>
</organism>
<protein>
    <recommendedName>
        <fullName evidence="3">Response regulatory domain-containing protein</fullName>
    </recommendedName>
</protein>
<sequence length="116" mass="12201">MGFVCLVLEPVGLIAEDLAALIGDIAPDARVILAASPEEALAALGDPVRIGIAFADLPPARLRASLLGKVLEGAQVPVVFLGYEAEARAEAQRFLELPFAEEAVAAELERARRARA</sequence>
<gene>
    <name evidence="1" type="ORF">ACFOD6_22895</name>
</gene>
<name>A0ABV7E2S8_9RHOB</name>